<evidence type="ECO:0000313" key="1">
    <source>
        <dbReference type="EMBL" id="ORA31350.1"/>
    </source>
</evidence>
<gene>
    <name evidence="1" type="ORF">BST13_26040</name>
</gene>
<accession>A0A1X0AMS9</accession>
<comment type="caution">
    <text evidence="1">The sequence shown here is derived from an EMBL/GenBank/DDBJ whole genome shotgun (WGS) entry which is preliminary data.</text>
</comment>
<dbReference type="Proteomes" id="UP000192448">
    <property type="component" value="Unassembled WGS sequence"/>
</dbReference>
<sequence length="59" mass="6223">MLQVDTATAIGAMVLRRWGSSEGPNGHTAGSGRDELLIVARHCTVRALACAELVDTTKD</sequence>
<name>A0A1X0AMS9_9MYCO</name>
<evidence type="ECO:0000313" key="2">
    <source>
        <dbReference type="Proteomes" id="UP000192448"/>
    </source>
</evidence>
<organism evidence="1 2">
    <name type="scientific">Mycobacterium aquaticum</name>
    <dbReference type="NCBI Taxonomy" id="1927124"/>
    <lineage>
        <taxon>Bacteria</taxon>
        <taxon>Bacillati</taxon>
        <taxon>Actinomycetota</taxon>
        <taxon>Actinomycetes</taxon>
        <taxon>Mycobacteriales</taxon>
        <taxon>Mycobacteriaceae</taxon>
        <taxon>Mycobacterium</taxon>
    </lineage>
</organism>
<dbReference type="STRING" id="1927124.BST13_26040"/>
<dbReference type="EMBL" id="MVHF01000032">
    <property type="protein sequence ID" value="ORA31350.1"/>
    <property type="molecule type" value="Genomic_DNA"/>
</dbReference>
<keyword evidence="2" id="KW-1185">Reference proteome</keyword>
<proteinExistence type="predicted"/>
<protein>
    <submittedName>
        <fullName evidence="1">Uncharacterized protein</fullName>
    </submittedName>
</protein>
<reference evidence="1 2" key="1">
    <citation type="submission" date="2017-02" db="EMBL/GenBank/DDBJ databases">
        <title>The new phylogeny of genus Mycobacterium.</title>
        <authorList>
            <person name="Tortoli E."/>
            <person name="Trovato A."/>
            <person name="Cirillo D.M."/>
        </authorList>
    </citation>
    <scope>NUCLEOTIDE SEQUENCE [LARGE SCALE GENOMIC DNA]</scope>
    <source>
        <strain evidence="1 2">RW6</strain>
    </source>
</reference>
<dbReference type="AlphaFoldDB" id="A0A1X0AMS9"/>